<evidence type="ECO:0000313" key="3">
    <source>
        <dbReference type="EMBL" id="TEA20458.1"/>
    </source>
</evidence>
<evidence type="ECO:0000256" key="1">
    <source>
        <dbReference type="SAM" id="Phobius"/>
    </source>
</evidence>
<proteinExistence type="predicted"/>
<feature type="signal peptide" evidence="2">
    <location>
        <begin position="1"/>
        <end position="25"/>
    </location>
</feature>
<dbReference type="InterPro" id="IPR021840">
    <property type="entry name" value="DUF3433"/>
</dbReference>
<dbReference type="Pfam" id="PF11915">
    <property type="entry name" value="DUF3433"/>
    <property type="match status" value="1"/>
</dbReference>
<feature type="transmembrane region" description="Helical" evidence="1">
    <location>
        <begin position="358"/>
        <end position="381"/>
    </location>
</feature>
<keyword evidence="1" id="KW-1133">Transmembrane helix</keyword>
<protein>
    <submittedName>
        <fullName evidence="3">Uncharacterized protein</fullName>
    </submittedName>
</protein>
<feature type="chain" id="PRO_5020996390" evidence="2">
    <location>
        <begin position="26"/>
        <end position="389"/>
    </location>
</feature>
<accession>A0A4R8TNN6</accession>
<organism evidence="3 4">
    <name type="scientific">Colletotrichum sidae</name>
    <dbReference type="NCBI Taxonomy" id="1347389"/>
    <lineage>
        <taxon>Eukaryota</taxon>
        <taxon>Fungi</taxon>
        <taxon>Dikarya</taxon>
        <taxon>Ascomycota</taxon>
        <taxon>Pezizomycotina</taxon>
        <taxon>Sordariomycetes</taxon>
        <taxon>Hypocreomycetidae</taxon>
        <taxon>Glomerellales</taxon>
        <taxon>Glomerellaceae</taxon>
        <taxon>Colletotrichum</taxon>
        <taxon>Colletotrichum orbiculare species complex</taxon>
    </lineage>
</organism>
<reference evidence="3 4" key="1">
    <citation type="submission" date="2018-11" db="EMBL/GenBank/DDBJ databases">
        <title>Genome sequence and assembly of Colletotrichum sidae.</title>
        <authorList>
            <person name="Gan P."/>
            <person name="Shirasu K."/>
        </authorList>
    </citation>
    <scope>NUCLEOTIDE SEQUENCE [LARGE SCALE GENOMIC DNA]</scope>
    <source>
        <strain evidence="3 4">CBS 518.97</strain>
    </source>
</reference>
<keyword evidence="2" id="KW-0732">Signal</keyword>
<evidence type="ECO:0000256" key="2">
    <source>
        <dbReference type="SAM" id="SignalP"/>
    </source>
</evidence>
<dbReference type="Proteomes" id="UP000295604">
    <property type="component" value="Unassembled WGS sequence"/>
</dbReference>
<gene>
    <name evidence="3" type="ORF">C8034_v008687</name>
</gene>
<dbReference type="AlphaFoldDB" id="A0A4R8TNN6"/>
<evidence type="ECO:0000313" key="4">
    <source>
        <dbReference type="Proteomes" id="UP000295604"/>
    </source>
</evidence>
<keyword evidence="1" id="KW-0812">Transmembrane</keyword>
<keyword evidence="1" id="KW-0472">Membrane</keyword>
<sequence length="389" mass="42000">MHPLSSIPSFLFTLFAVYWGWIATAVPDRQPFIELTKPSGADASASVLLDYRFVPIYWRWWSAFKRSHATVGSTVLLALFLNYLIPPLSAHLFAPQTVLLTNFAPLAFAARYDASRIGANMDWRPIMSAVAATKLYNGGRIPWTDEQRAYRPFRAAAVTDGDARVKANTSAYAAYLSCEVVRDYSMTLNRRSSTSGTITMTGKDRGSGVLGRRDFSRLVFTAGTFPTSSQNLLGNVSVISCATGYRSQQGVLTVSGAPASSSSSSSTTAITIHSFAPHHGLSQSAEWTTTDFGSLVLYLAQKRAPAGFLGAEVLAQSISDIFTSVYMTAVAVNGMEQTSGDAATGGGAVSTPTTRLFVVLWMAYVVAFLALALWFAFFVFVHARNTGAF</sequence>
<dbReference type="EMBL" id="QAPF01000032">
    <property type="protein sequence ID" value="TEA20458.1"/>
    <property type="molecule type" value="Genomic_DNA"/>
</dbReference>
<name>A0A4R8TNN6_9PEZI</name>
<keyword evidence="4" id="KW-1185">Reference proteome</keyword>
<comment type="caution">
    <text evidence="3">The sequence shown here is derived from an EMBL/GenBank/DDBJ whole genome shotgun (WGS) entry which is preliminary data.</text>
</comment>